<dbReference type="Gene3D" id="3.40.50.1820">
    <property type="entry name" value="alpha/beta hydrolase"/>
    <property type="match status" value="1"/>
</dbReference>
<proteinExistence type="predicted"/>
<dbReference type="GO" id="GO:0006629">
    <property type="term" value="P:lipid metabolic process"/>
    <property type="evidence" value="ECO:0007669"/>
    <property type="project" value="InterPro"/>
</dbReference>
<accession>A0A7S4HP35</accession>
<feature type="domain" description="Fungal lipase-type" evidence="2">
    <location>
        <begin position="90"/>
        <end position="225"/>
    </location>
</feature>
<sequence length="291" mass="32980">MMRVAFAVCFVVVFFACGTDASFVWSREVAQQYLFYSYASYCNVSNISDWTCKWCKQPTVSEFTPVAFPYDPQIDGYGFVGVHVPNNTIVISFRGTVASDLKNWVTDLESLILTSYKNMTGIQVGKGFYKEWNDLLPQVLPAVTNLRKQYPSFQIFVTGHSLGAAISVLCALELSEAGYDNISVYNYGLPRVGNQAFANYYDSMIPNTFRVVNGHDIVPHTPTINQGFYHVATEVWENPGESMSFRICDSSGEDPHCSDSQTLDLSVYDHLHYLGFYEDCLMDNYYYAYDY</sequence>
<dbReference type="PANTHER" id="PTHR45856:SF11">
    <property type="entry name" value="FUNGAL LIPASE-LIKE DOMAIN-CONTAINING PROTEIN"/>
    <property type="match status" value="1"/>
</dbReference>
<evidence type="ECO:0000256" key="1">
    <source>
        <dbReference type="SAM" id="SignalP"/>
    </source>
</evidence>
<dbReference type="InterPro" id="IPR002921">
    <property type="entry name" value="Fungal_lipase-type"/>
</dbReference>
<dbReference type="SUPFAM" id="SSF53474">
    <property type="entry name" value="alpha/beta-Hydrolases"/>
    <property type="match status" value="1"/>
</dbReference>
<gene>
    <name evidence="3" type="ORF">VSP0166_LOCUS2903</name>
</gene>
<dbReference type="PANTHER" id="PTHR45856">
    <property type="entry name" value="ALPHA/BETA-HYDROLASES SUPERFAMILY PROTEIN"/>
    <property type="match status" value="1"/>
</dbReference>
<keyword evidence="1" id="KW-0732">Signal</keyword>
<reference evidence="3" key="1">
    <citation type="submission" date="2021-01" db="EMBL/GenBank/DDBJ databases">
        <authorList>
            <person name="Corre E."/>
            <person name="Pelletier E."/>
            <person name="Niang G."/>
            <person name="Scheremetjew M."/>
            <person name="Finn R."/>
            <person name="Kale V."/>
            <person name="Holt S."/>
            <person name="Cochrane G."/>
            <person name="Meng A."/>
            <person name="Brown T."/>
            <person name="Cohen L."/>
        </authorList>
    </citation>
    <scope>NUCLEOTIDE SEQUENCE</scope>
    <source>
        <strain evidence="3">DIVA3 518/3/11/1/6</strain>
    </source>
</reference>
<dbReference type="AlphaFoldDB" id="A0A7S4HP35"/>
<name>A0A7S4HP35_9EUKA</name>
<feature type="signal peptide" evidence="1">
    <location>
        <begin position="1"/>
        <end position="21"/>
    </location>
</feature>
<dbReference type="CDD" id="cd00519">
    <property type="entry name" value="Lipase_3"/>
    <property type="match status" value="1"/>
</dbReference>
<evidence type="ECO:0000313" key="3">
    <source>
        <dbReference type="EMBL" id="CAE2205080.1"/>
    </source>
</evidence>
<evidence type="ECO:0000259" key="2">
    <source>
        <dbReference type="Pfam" id="PF01764"/>
    </source>
</evidence>
<protein>
    <recommendedName>
        <fullName evidence="2">Fungal lipase-type domain-containing protein</fullName>
    </recommendedName>
</protein>
<dbReference type="InterPro" id="IPR029058">
    <property type="entry name" value="AB_hydrolase_fold"/>
</dbReference>
<feature type="chain" id="PRO_5030515847" description="Fungal lipase-type domain-containing protein" evidence="1">
    <location>
        <begin position="22"/>
        <end position="291"/>
    </location>
</feature>
<dbReference type="EMBL" id="HBKP01004015">
    <property type="protein sequence ID" value="CAE2205080.1"/>
    <property type="molecule type" value="Transcribed_RNA"/>
</dbReference>
<organism evidence="3">
    <name type="scientific">Vannella robusta</name>
    <dbReference type="NCBI Taxonomy" id="1487602"/>
    <lineage>
        <taxon>Eukaryota</taxon>
        <taxon>Amoebozoa</taxon>
        <taxon>Discosea</taxon>
        <taxon>Flabellinia</taxon>
        <taxon>Vannellidae</taxon>
        <taxon>Vannella</taxon>
    </lineage>
</organism>
<dbReference type="PROSITE" id="PS51257">
    <property type="entry name" value="PROKAR_LIPOPROTEIN"/>
    <property type="match status" value="1"/>
</dbReference>
<dbReference type="InterPro" id="IPR051218">
    <property type="entry name" value="Sec_MonoDiacylglyc_Lipase"/>
</dbReference>
<dbReference type="Pfam" id="PF01764">
    <property type="entry name" value="Lipase_3"/>
    <property type="match status" value="1"/>
</dbReference>